<dbReference type="PANTHER" id="PTHR35526">
    <property type="entry name" value="ANTI-SIGMA-F FACTOR RSBW-RELATED"/>
    <property type="match status" value="1"/>
</dbReference>
<evidence type="ECO:0000259" key="2">
    <source>
        <dbReference type="Pfam" id="PF13581"/>
    </source>
</evidence>
<sequence length="135" mass="14260">MSEELAKVLVVGLPTSPAAAREHVDALLHAQLVPGSEGTRDDIVWADALLVTSELVTNAFRHGGGLTGFSARIQGDELLLAVADGSPDFPVNRRQPPDQYTVGGYGWPMVNRLTKSLSVTSTASGKCIEAVVHLV</sequence>
<gene>
    <name evidence="3" type="ORF">ACFY8O_16840</name>
</gene>
<organism evidence="3 4">
    <name type="scientific">Streptomyces argenteolus</name>
    <dbReference type="NCBI Taxonomy" id="67274"/>
    <lineage>
        <taxon>Bacteria</taxon>
        <taxon>Bacillati</taxon>
        <taxon>Actinomycetota</taxon>
        <taxon>Actinomycetes</taxon>
        <taxon>Kitasatosporales</taxon>
        <taxon>Streptomycetaceae</taxon>
        <taxon>Streptomyces</taxon>
    </lineage>
</organism>
<protein>
    <submittedName>
        <fullName evidence="3">ATP-binding protein</fullName>
    </submittedName>
</protein>
<keyword evidence="1" id="KW-0808">Transferase</keyword>
<dbReference type="Gene3D" id="3.30.565.10">
    <property type="entry name" value="Histidine kinase-like ATPase, C-terminal domain"/>
    <property type="match status" value="1"/>
</dbReference>
<keyword evidence="3" id="KW-0547">Nucleotide-binding</keyword>
<keyword evidence="4" id="KW-1185">Reference proteome</keyword>
<dbReference type="SUPFAM" id="SSF55874">
    <property type="entry name" value="ATPase domain of HSP90 chaperone/DNA topoisomerase II/histidine kinase"/>
    <property type="match status" value="1"/>
</dbReference>
<dbReference type="GO" id="GO:0005524">
    <property type="term" value="F:ATP binding"/>
    <property type="evidence" value="ECO:0007669"/>
    <property type="project" value="UniProtKB-KW"/>
</dbReference>
<dbReference type="InterPro" id="IPR036890">
    <property type="entry name" value="HATPase_C_sf"/>
</dbReference>
<dbReference type="PANTHER" id="PTHR35526:SF3">
    <property type="entry name" value="ANTI-SIGMA-F FACTOR RSBW"/>
    <property type="match status" value="1"/>
</dbReference>
<dbReference type="CDD" id="cd16936">
    <property type="entry name" value="HATPase_RsbW-like"/>
    <property type="match status" value="1"/>
</dbReference>
<dbReference type="RefSeq" id="WP_387902896.1">
    <property type="nucleotide sequence ID" value="NZ_JBIBEG010000004.1"/>
</dbReference>
<proteinExistence type="predicted"/>
<keyword evidence="1" id="KW-0723">Serine/threonine-protein kinase</keyword>
<dbReference type="EMBL" id="JBIBEG010000004">
    <property type="protein sequence ID" value="MFF5897586.1"/>
    <property type="molecule type" value="Genomic_DNA"/>
</dbReference>
<evidence type="ECO:0000256" key="1">
    <source>
        <dbReference type="ARBA" id="ARBA00022527"/>
    </source>
</evidence>
<dbReference type="InterPro" id="IPR050267">
    <property type="entry name" value="Anti-sigma-factor_SerPK"/>
</dbReference>
<comment type="caution">
    <text evidence="3">The sequence shown here is derived from an EMBL/GenBank/DDBJ whole genome shotgun (WGS) entry which is preliminary data.</text>
</comment>
<dbReference type="Proteomes" id="UP001602322">
    <property type="component" value="Unassembled WGS sequence"/>
</dbReference>
<keyword evidence="1" id="KW-0418">Kinase</keyword>
<evidence type="ECO:0000313" key="4">
    <source>
        <dbReference type="Proteomes" id="UP001602322"/>
    </source>
</evidence>
<dbReference type="Pfam" id="PF13581">
    <property type="entry name" value="HATPase_c_2"/>
    <property type="match status" value="1"/>
</dbReference>
<accession>A0ABW6X7X1</accession>
<feature type="domain" description="Histidine kinase/HSP90-like ATPase" evidence="2">
    <location>
        <begin position="42"/>
        <end position="130"/>
    </location>
</feature>
<keyword evidence="3" id="KW-0067">ATP-binding</keyword>
<dbReference type="InterPro" id="IPR003594">
    <property type="entry name" value="HATPase_dom"/>
</dbReference>
<name>A0ABW6X7X1_9ACTN</name>
<evidence type="ECO:0000313" key="3">
    <source>
        <dbReference type="EMBL" id="MFF5897586.1"/>
    </source>
</evidence>
<reference evidence="3 4" key="1">
    <citation type="submission" date="2024-10" db="EMBL/GenBank/DDBJ databases">
        <title>The Natural Products Discovery Center: Release of the First 8490 Sequenced Strains for Exploring Actinobacteria Biosynthetic Diversity.</title>
        <authorList>
            <person name="Kalkreuter E."/>
            <person name="Kautsar S.A."/>
            <person name="Yang D."/>
            <person name="Bader C.D."/>
            <person name="Teijaro C.N."/>
            <person name="Fluegel L."/>
            <person name="Davis C.M."/>
            <person name="Simpson J.R."/>
            <person name="Lauterbach L."/>
            <person name="Steele A.D."/>
            <person name="Gui C."/>
            <person name="Meng S."/>
            <person name="Li G."/>
            <person name="Viehrig K."/>
            <person name="Ye F."/>
            <person name="Su P."/>
            <person name="Kiefer A.F."/>
            <person name="Nichols A."/>
            <person name="Cepeda A.J."/>
            <person name="Yan W."/>
            <person name="Fan B."/>
            <person name="Jiang Y."/>
            <person name="Adhikari A."/>
            <person name="Zheng C.-J."/>
            <person name="Schuster L."/>
            <person name="Cowan T.M."/>
            <person name="Smanski M.J."/>
            <person name="Chevrette M.G."/>
            <person name="De Carvalho L.P.S."/>
            <person name="Shen B."/>
        </authorList>
    </citation>
    <scope>NUCLEOTIDE SEQUENCE [LARGE SCALE GENOMIC DNA]</scope>
    <source>
        <strain evidence="3 4">NPDC012540</strain>
    </source>
</reference>